<proteinExistence type="predicted"/>
<comment type="caution">
    <text evidence="2">The sequence shown here is derived from an EMBL/GenBank/DDBJ whole genome shotgun (WGS) entry which is preliminary data.</text>
</comment>
<evidence type="ECO:0000313" key="2">
    <source>
        <dbReference type="EMBL" id="GHP04270.1"/>
    </source>
</evidence>
<name>A0A830HEP0_9CHLO</name>
<organism evidence="2 3">
    <name type="scientific">Pycnococcus provasolii</name>
    <dbReference type="NCBI Taxonomy" id="41880"/>
    <lineage>
        <taxon>Eukaryota</taxon>
        <taxon>Viridiplantae</taxon>
        <taxon>Chlorophyta</taxon>
        <taxon>Pseudoscourfieldiophyceae</taxon>
        <taxon>Pseudoscourfieldiales</taxon>
        <taxon>Pycnococcaceae</taxon>
        <taxon>Pycnococcus</taxon>
    </lineage>
</organism>
<feature type="transmembrane region" description="Helical" evidence="1">
    <location>
        <begin position="60"/>
        <end position="82"/>
    </location>
</feature>
<keyword evidence="1" id="KW-0812">Transmembrane</keyword>
<sequence length="176" mass="17843">MVAKVVPATLPAAIATPRKGTALIGALVAVAAYAIFQSPIASAGGAPGWRGGVEAASRAFATHVLAFGVAPTLASIAVHGGITNRVALKCSRAFHDDNMDDDYGRVPCDAHPSQPDVLARFGRAAPEDDGSVEISFAAWAVSGCVRRFGRRGIVSALLPLLTVAPGISANAGNALC</sequence>
<protein>
    <submittedName>
        <fullName evidence="2">Uncharacterized protein</fullName>
    </submittedName>
</protein>
<dbReference type="AlphaFoldDB" id="A0A830HEP0"/>
<accession>A0A830HEP0</accession>
<gene>
    <name evidence="2" type="ORF">PPROV_000302400</name>
</gene>
<keyword evidence="1" id="KW-1133">Transmembrane helix</keyword>
<keyword evidence="1" id="KW-0472">Membrane</keyword>
<reference evidence="2" key="1">
    <citation type="submission" date="2020-10" db="EMBL/GenBank/DDBJ databases">
        <title>Unveiling of a novel bifunctional photoreceptor, Dualchrome1, isolated from a cosmopolitan green alga.</title>
        <authorList>
            <person name="Suzuki S."/>
            <person name="Kawachi M."/>
        </authorList>
    </citation>
    <scope>NUCLEOTIDE SEQUENCE</scope>
    <source>
        <strain evidence="2">NIES 2893</strain>
    </source>
</reference>
<keyword evidence="3" id="KW-1185">Reference proteome</keyword>
<dbReference type="Proteomes" id="UP000660262">
    <property type="component" value="Unassembled WGS sequence"/>
</dbReference>
<feature type="transmembrane region" description="Helical" evidence="1">
    <location>
        <begin position="21"/>
        <end position="40"/>
    </location>
</feature>
<evidence type="ECO:0000313" key="3">
    <source>
        <dbReference type="Proteomes" id="UP000660262"/>
    </source>
</evidence>
<dbReference type="EMBL" id="BNJQ01000007">
    <property type="protein sequence ID" value="GHP04270.1"/>
    <property type="molecule type" value="Genomic_DNA"/>
</dbReference>
<evidence type="ECO:0000256" key="1">
    <source>
        <dbReference type="SAM" id="Phobius"/>
    </source>
</evidence>